<proteinExistence type="predicted"/>
<dbReference type="EMBL" id="LAZR01000312">
    <property type="protein sequence ID" value="KKN75333.1"/>
    <property type="molecule type" value="Genomic_DNA"/>
</dbReference>
<evidence type="ECO:0000313" key="1">
    <source>
        <dbReference type="EMBL" id="KKN75333.1"/>
    </source>
</evidence>
<name>A0A0F9WB25_9ZZZZ</name>
<dbReference type="AlphaFoldDB" id="A0A0F9WB25"/>
<organism evidence="1">
    <name type="scientific">marine sediment metagenome</name>
    <dbReference type="NCBI Taxonomy" id="412755"/>
    <lineage>
        <taxon>unclassified sequences</taxon>
        <taxon>metagenomes</taxon>
        <taxon>ecological metagenomes</taxon>
    </lineage>
</organism>
<protein>
    <submittedName>
        <fullName evidence="1">Uncharacterized protein</fullName>
    </submittedName>
</protein>
<reference evidence="1" key="1">
    <citation type="journal article" date="2015" name="Nature">
        <title>Complex archaea that bridge the gap between prokaryotes and eukaryotes.</title>
        <authorList>
            <person name="Spang A."/>
            <person name="Saw J.H."/>
            <person name="Jorgensen S.L."/>
            <person name="Zaremba-Niedzwiedzka K."/>
            <person name="Martijn J."/>
            <person name="Lind A.E."/>
            <person name="van Eijk R."/>
            <person name="Schleper C."/>
            <person name="Guy L."/>
            <person name="Ettema T.J."/>
        </authorList>
    </citation>
    <scope>NUCLEOTIDE SEQUENCE</scope>
</reference>
<sequence length="106" mass="11775">MAEEMNENLAELLNDELEVTEEDTDLFEGKDELLSDLKQGLFEARLGNDLSTSGLRGVTHALEDIGMVTLEDGDARERLWIRSAAHEAEKLGLSKTVFARVRSQVA</sequence>
<accession>A0A0F9WB25</accession>
<gene>
    <name evidence="1" type="ORF">LCGC14_0381850</name>
</gene>
<comment type="caution">
    <text evidence="1">The sequence shown here is derived from an EMBL/GenBank/DDBJ whole genome shotgun (WGS) entry which is preliminary data.</text>
</comment>